<evidence type="ECO:0000256" key="2">
    <source>
        <dbReference type="SAM" id="Phobius"/>
    </source>
</evidence>
<evidence type="ECO:0000256" key="3">
    <source>
        <dbReference type="SAM" id="SignalP"/>
    </source>
</evidence>
<evidence type="ECO:0000256" key="1">
    <source>
        <dbReference type="SAM" id="MobiDB-lite"/>
    </source>
</evidence>
<feature type="region of interest" description="Disordered" evidence="1">
    <location>
        <begin position="157"/>
        <end position="200"/>
    </location>
</feature>
<feature type="transmembrane region" description="Helical" evidence="2">
    <location>
        <begin position="209"/>
        <end position="230"/>
    </location>
</feature>
<keyword evidence="5" id="KW-1185">Reference proteome</keyword>
<dbReference type="Proteomes" id="UP000005408">
    <property type="component" value="Unassembled WGS sequence"/>
</dbReference>
<protein>
    <submittedName>
        <fullName evidence="4">Uncharacterized protein</fullName>
    </submittedName>
</protein>
<reference evidence="4" key="1">
    <citation type="submission" date="2022-08" db="UniProtKB">
        <authorList>
            <consortium name="EnsemblMetazoa"/>
        </authorList>
    </citation>
    <scope>IDENTIFICATION</scope>
    <source>
        <strain evidence="4">05x7-T-G4-1.051#20</strain>
    </source>
</reference>
<keyword evidence="2" id="KW-1133">Transmembrane helix</keyword>
<accession>A0A8W8MKM6</accession>
<name>A0A8W8MKM6_MAGGI</name>
<organism evidence="4 5">
    <name type="scientific">Magallana gigas</name>
    <name type="common">Pacific oyster</name>
    <name type="synonym">Crassostrea gigas</name>
    <dbReference type="NCBI Taxonomy" id="29159"/>
    <lineage>
        <taxon>Eukaryota</taxon>
        <taxon>Metazoa</taxon>
        <taxon>Spiralia</taxon>
        <taxon>Lophotrochozoa</taxon>
        <taxon>Mollusca</taxon>
        <taxon>Bivalvia</taxon>
        <taxon>Autobranchia</taxon>
        <taxon>Pteriomorphia</taxon>
        <taxon>Ostreida</taxon>
        <taxon>Ostreoidea</taxon>
        <taxon>Ostreidae</taxon>
        <taxon>Magallana</taxon>
    </lineage>
</organism>
<feature type="compositionally biased region" description="Polar residues" evidence="1">
    <location>
        <begin position="293"/>
        <end position="320"/>
    </location>
</feature>
<feature type="chain" id="PRO_5036486401" evidence="3">
    <location>
        <begin position="16"/>
        <end position="331"/>
    </location>
</feature>
<feature type="compositionally biased region" description="Basic and acidic residues" evidence="1">
    <location>
        <begin position="186"/>
        <end position="199"/>
    </location>
</feature>
<keyword evidence="3" id="KW-0732">Signal</keyword>
<feature type="region of interest" description="Disordered" evidence="1">
    <location>
        <begin position="250"/>
        <end position="331"/>
    </location>
</feature>
<feature type="compositionally biased region" description="Basic and acidic residues" evidence="1">
    <location>
        <begin position="165"/>
        <end position="178"/>
    </location>
</feature>
<evidence type="ECO:0000313" key="4">
    <source>
        <dbReference type="EnsemblMetazoa" id="G33916.3:cds"/>
    </source>
</evidence>
<evidence type="ECO:0000313" key="5">
    <source>
        <dbReference type="Proteomes" id="UP000005408"/>
    </source>
</evidence>
<keyword evidence="2" id="KW-0472">Membrane</keyword>
<feature type="compositionally biased region" description="Pro residues" evidence="1">
    <location>
        <begin position="262"/>
        <end position="283"/>
    </location>
</feature>
<proteinExistence type="predicted"/>
<feature type="signal peptide" evidence="3">
    <location>
        <begin position="1"/>
        <end position="15"/>
    </location>
</feature>
<keyword evidence="2" id="KW-0812">Transmembrane</keyword>
<sequence>MLVFMVILKLGLISGLPCRYCWPRDGQREIASCDKGPSKCVQMMGLTFSSNIREIRVYSCEVRILGVNLKGIMVRNRRGKECTYDRVTKTSYVSTVASSSTYKDDRVTKTSHVSTVASFSTYKGEEATWSENEQQELKNTNLLDGEEATWSENEQQELKNTNLLDGEKATRSENEQQEPKNTNLLDGEKATRSENEQQEPKNTNLLDGVLSWAIVVTIFLNVSVAIIINLKIKIRHITMHDFDHTELQDLSIDTPGHNASTIPPPPLPSPPPPAPLPPPPPQPNTVNTPPVATIQTTPPTVKPSTSLWLPVSENTRSKTASKALKYEEQTV</sequence>
<dbReference type="AlphaFoldDB" id="A0A8W8MKM6"/>
<dbReference type="EnsemblMetazoa" id="G33916.3">
    <property type="protein sequence ID" value="G33916.3:cds"/>
    <property type="gene ID" value="G33916"/>
</dbReference>